<gene>
    <name evidence="6" type="ORF">DI396_03445</name>
</gene>
<proteinExistence type="predicted"/>
<evidence type="ECO:0000259" key="5">
    <source>
        <dbReference type="PROSITE" id="PS51078"/>
    </source>
</evidence>
<dbReference type="OrthoDB" id="9807558at2"/>
<dbReference type="PANTHER" id="PTHR30136:SF39">
    <property type="entry name" value="TRANSCRIPTIONAL REGULATORY PROTEIN"/>
    <property type="match status" value="1"/>
</dbReference>
<dbReference type="InterPro" id="IPR036388">
    <property type="entry name" value="WH-like_DNA-bd_sf"/>
</dbReference>
<feature type="domain" description="IclR-ED" evidence="5">
    <location>
        <begin position="62"/>
        <end position="246"/>
    </location>
</feature>
<organism evidence="6 7">
    <name type="scientific">Litorivita pollutaquae</name>
    <dbReference type="NCBI Taxonomy" id="2200892"/>
    <lineage>
        <taxon>Bacteria</taxon>
        <taxon>Pseudomonadati</taxon>
        <taxon>Pseudomonadota</taxon>
        <taxon>Alphaproteobacteria</taxon>
        <taxon>Rhodobacterales</taxon>
        <taxon>Paracoccaceae</taxon>
        <taxon>Litorivita</taxon>
    </lineage>
</organism>
<protein>
    <submittedName>
        <fullName evidence="6">Transcriptional regulator</fullName>
    </submittedName>
</protein>
<keyword evidence="1" id="KW-0805">Transcription regulation</keyword>
<dbReference type="InterPro" id="IPR029016">
    <property type="entry name" value="GAF-like_dom_sf"/>
</dbReference>
<dbReference type="InterPro" id="IPR014757">
    <property type="entry name" value="Tscrpt_reg_IclR_C"/>
</dbReference>
<dbReference type="SMART" id="SM00346">
    <property type="entry name" value="HTH_ICLR"/>
    <property type="match status" value="1"/>
</dbReference>
<evidence type="ECO:0000256" key="1">
    <source>
        <dbReference type="ARBA" id="ARBA00023015"/>
    </source>
</evidence>
<dbReference type="InterPro" id="IPR050707">
    <property type="entry name" value="HTH_MetabolicPath_Reg"/>
</dbReference>
<dbReference type="Proteomes" id="UP000248012">
    <property type="component" value="Unassembled WGS sequence"/>
</dbReference>
<dbReference type="SUPFAM" id="SSF46785">
    <property type="entry name" value="Winged helix' DNA-binding domain"/>
    <property type="match status" value="1"/>
</dbReference>
<dbReference type="Gene3D" id="3.30.450.40">
    <property type="match status" value="1"/>
</dbReference>
<evidence type="ECO:0000256" key="2">
    <source>
        <dbReference type="ARBA" id="ARBA00023125"/>
    </source>
</evidence>
<dbReference type="EMBL" id="QFVT01000002">
    <property type="protein sequence ID" value="PYC49289.1"/>
    <property type="molecule type" value="Genomic_DNA"/>
</dbReference>
<dbReference type="GO" id="GO:0045892">
    <property type="term" value="P:negative regulation of DNA-templated transcription"/>
    <property type="evidence" value="ECO:0007669"/>
    <property type="project" value="TreeGrafter"/>
</dbReference>
<dbReference type="InterPro" id="IPR036390">
    <property type="entry name" value="WH_DNA-bd_sf"/>
</dbReference>
<evidence type="ECO:0000313" key="6">
    <source>
        <dbReference type="EMBL" id="PYC49289.1"/>
    </source>
</evidence>
<sequence length="250" mass="26951">MDRALGLLSLVASGDGRGVPITFLTDASGLSRPTVRRMMIALIRAGFVEQDAQTRAYHLGPESYIVGQMAVRRFDLLGLAMGNLLALSAESGDSSFLSVRRGSYAVCLHREEGSYPIRTQALQAGDRHPLGVGAGSMAILAALPEAERRIVRDDVAQEIRRHYAGYTVGVIDKSVAIAEAQGWALNPGQLMANSWGIGVALRAPTGDVIGAVSIAALDSRMQPDRQPMLAELLTREARAIERKLERRLAY</sequence>
<dbReference type="GO" id="GO:0003677">
    <property type="term" value="F:DNA binding"/>
    <property type="evidence" value="ECO:0007669"/>
    <property type="project" value="UniProtKB-KW"/>
</dbReference>
<feature type="domain" description="HTH iclR-type" evidence="4">
    <location>
        <begin position="1"/>
        <end position="61"/>
    </location>
</feature>
<dbReference type="PROSITE" id="PS51078">
    <property type="entry name" value="ICLR_ED"/>
    <property type="match status" value="1"/>
</dbReference>
<dbReference type="Gene3D" id="1.10.10.10">
    <property type="entry name" value="Winged helix-like DNA-binding domain superfamily/Winged helix DNA-binding domain"/>
    <property type="match status" value="1"/>
</dbReference>
<keyword evidence="3" id="KW-0804">Transcription</keyword>
<keyword evidence="7" id="KW-1185">Reference proteome</keyword>
<evidence type="ECO:0000259" key="4">
    <source>
        <dbReference type="PROSITE" id="PS51077"/>
    </source>
</evidence>
<dbReference type="PANTHER" id="PTHR30136">
    <property type="entry name" value="HELIX-TURN-HELIX TRANSCRIPTIONAL REGULATOR, ICLR FAMILY"/>
    <property type="match status" value="1"/>
</dbReference>
<dbReference type="GO" id="GO:0003700">
    <property type="term" value="F:DNA-binding transcription factor activity"/>
    <property type="evidence" value="ECO:0007669"/>
    <property type="project" value="TreeGrafter"/>
</dbReference>
<comment type="caution">
    <text evidence="6">The sequence shown here is derived from an EMBL/GenBank/DDBJ whole genome shotgun (WGS) entry which is preliminary data.</text>
</comment>
<reference evidence="6 7" key="1">
    <citation type="submission" date="2018-05" db="EMBL/GenBank/DDBJ databases">
        <title>Oceanovita maritima gen. nov., sp. nov., a marine bacterium in the family Rhodobacteraceae isolated from surface seawater of Lundu port Xiamen, China.</title>
        <authorList>
            <person name="Hetharua B.H."/>
            <person name="Min D."/>
            <person name="Liao H."/>
            <person name="Tian Y."/>
        </authorList>
    </citation>
    <scope>NUCLEOTIDE SEQUENCE [LARGE SCALE GENOMIC DNA]</scope>
    <source>
        <strain evidence="6 7">FSX-11</strain>
    </source>
</reference>
<dbReference type="SUPFAM" id="SSF55781">
    <property type="entry name" value="GAF domain-like"/>
    <property type="match status" value="1"/>
</dbReference>
<dbReference type="InterPro" id="IPR005471">
    <property type="entry name" value="Tscrpt_reg_IclR_N"/>
</dbReference>
<dbReference type="PROSITE" id="PS51077">
    <property type="entry name" value="HTH_ICLR"/>
    <property type="match status" value="1"/>
</dbReference>
<dbReference type="AlphaFoldDB" id="A0A2V4MV39"/>
<accession>A0A2V4MV39</accession>
<name>A0A2V4MV39_9RHOB</name>
<evidence type="ECO:0000256" key="3">
    <source>
        <dbReference type="ARBA" id="ARBA00023163"/>
    </source>
</evidence>
<dbReference type="Pfam" id="PF01614">
    <property type="entry name" value="IclR_C"/>
    <property type="match status" value="1"/>
</dbReference>
<dbReference type="Pfam" id="PF09339">
    <property type="entry name" value="HTH_IclR"/>
    <property type="match status" value="1"/>
</dbReference>
<keyword evidence="2" id="KW-0238">DNA-binding</keyword>
<evidence type="ECO:0000313" key="7">
    <source>
        <dbReference type="Proteomes" id="UP000248012"/>
    </source>
</evidence>